<comment type="caution">
    <text evidence="2">The sequence shown here is derived from an EMBL/GenBank/DDBJ whole genome shotgun (WGS) entry which is preliminary data.</text>
</comment>
<feature type="domain" description="HTH cro/C1-type" evidence="1">
    <location>
        <begin position="83"/>
        <end position="137"/>
    </location>
</feature>
<protein>
    <submittedName>
        <fullName evidence="2">Type II toxin-antitoxin system HicB family antitoxin</fullName>
    </submittedName>
</protein>
<dbReference type="RefSeq" id="WP_120370272.1">
    <property type="nucleotide sequence ID" value="NZ_RAXU01000010.1"/>
</dbReference>
<dbReference type="PROSITE" id="PS50943">
    <property type="entry name" value="HTH_CROC1"/>
    <property type="match status" value="1"/>
</dbReference>
<dbReference type="InterPro" id="IPR035069">
    <property type="entry name" value="TTHA1013/TTHA0281-like"/>
</dbReference>
<dbReference type="InterPro" id="IPR010982">
    <property type="entry name" value="Lambda_DNA-bd_dom_sf"/>
</dbReference>
<name>A0A3A8EH19_9GAMM</name>
<dbReference type="Pfam" id="PF01381">
    <property type="entry name" value="HTH_3"/>
    <property type="match status" value="1"/>
</dbReference>
<dbReference type="Pfam" id="PF15919">
    <property type="entry name" value="HicB_lk_antitox"/>
    <property type="match status" value="1"/>
</dbReference>
<dbReference type="Gene3D" id="3.30.160.250">
    <property type="match status" value="1"/>
</dbReference>
<dbReference type="SMART" id="SM00530">
    <property type="entry name" value="HTH_XRE"/>
    <property type="match status" value="1"/>
</dbReference>
<dbReference type="GO" id="GO:0003677">
    <property type="term" value="F:DNA binding"/>
    <property type="evidence" value="ECO:0007669"/>
    <property type="project" value="InterPro"/>
</dbReference>
<evidence type="ECO:0000313" key="2">
    <source>
        <dbReference type="EMBL" id="RKG33408.1"/>
    </source>
</evidence>
<dbReference type="InterPro" id="IPR031807">
    <property type="entry name" value="HicB-like"/>
</dbReference>
<reference evidence="2 3" key="1">
    <citation type="submission" date="2018-09" db="EMBL/GenBank/DDBJ databases">
        <title>The draft genome of Acinetobacter spp. strains.</title>
        <authorList>
            <person name="Qin J."/>
            <person name="Feng Y."/>
            <person name="Zong Z."/>
        </authorList>
    </citation>
    <scope>NUCLEOTIDE SEQUENCE [LARGE SCALE GENOMIC DNA]</scope>
    <source>
        <strain evidence="2 3">WCHAc060096</strain>
    </source>
</reference>
<sequence>MFYPAKIIEDKKDGVFVVEFRDIPEALTQGETLDEAKDMAQDALITAMDFYFEDRRAVPKPTDPLSGEYLIELPLSVWSKVLLLNTMLEQNVTQSDLAKRLGKPRQEVNRIIDLNHSTKIDTIADALKALGKKPNLII</sequence>
<dbReference type="InterPro" id="IPR001387">
    <property type="entry name" value="Cro/C1-type_HTH"/>
</dbReference>
<evidence type="ECO:0000259" key="1">
    <source>
        <dbReference type="PROSITE" id="PS50943"/>
    </source>
</evidence>
<accession>A0A3A8EH19</accession>
<dbReference type="PANTHER" id="PTHR34504:SF4">
    <property type="entry name" value="ANTITOXIN HICB"/>
    <property type="match status" value="1"/>
</dbReference>
<keyword evidence="3" id="KW-1185">Reference proteome</keyword>
<dbReference type="AlphaFoldDB" id="A0A3A8EH19"/>
<organism evidence="2 3">
    <name type="scientific">Acinetobacter guerrae</name>
    <dbReference type="NCBI Taxonomy" id="1843371"/>
    <lineage>
        <taxon>Bacteria</taxon>
        <taxon>Pseudomonadati</taxon>
        <taxon>Pseudomonadota</taxon>
        <taxon>Gammaproteobacteria</taxon>
        <taxon>Moraxellales</taxon>
        <taxon>Moraxellaceae</taxon>
        <taxon>Acinetobacter</taxon>
    </lineage>
</organism>
<dbReference type="SUPFAM" id="SSF143100">
    <property type="entry name" value="TTHA1013/TTHA0281-like"/>
    <property type="match status" value="1"/>
</dbReference>
<proteinExistence type="predicted"/>
<dbReference type="PANTHER" id="PTHR34504">
    <property type="entry name" value="ANTITOXIN HICB"/>
    <property type="match status" value="1"/>
</dbReference>
<gene>
    <name evidence="2" type="ORF">D7V21_09555</name>
</gene>
<dbReference type="SUPFAM" id="SSF47413">
    <property type="entry name" value="lambda repressor-like DNA-binding domains"/>
    <property type="match status" value="1"/>
</dbReference>
<evidence type="ECO:0000313" key="3">
    <source>
        <dbReference type="Proteomes" id="UP000269001"/>
    </source>
</evidence>
<dbReference type="EMBL" id="RAXU01000010">
    <property type="protein sequence ID" value="RKG33408.1"/>
    <property type="molecule type" value="Genomic_DNA"/>
</dbReference>
<dbReference type="Gene3D" id="1.10.260.40">
    <property type="entry name" value="lambda repressor-like DNA-binding domains"/>
    <property type="match status" value="1"/>
</dbReference>
<dbReference type="InterPro" id="IPR051404">
    <property type="entry name" value="TA_system_antitoxin"/>
</dbReference>
<dbReference type="Proteomes" id="UP000269001">
    <property type="component" value="Unassembled WGS sequence"/>
</dbReference>
<dbReference type="CDD" id="cd00093">
    <property type="entry name" value="HTH_XRE"/>
    <property type="match status" value="1"/>
</dbReference>